<dbReference type="KEGG" id="lpan:LPMP_353810"/>
<dbReference type="RefSeq" id="XP_010703316.1">
    <property type="nucleotide sequence ID" value="XM_010705014.1"/>
</dbReference>
<name>A0A088S2R8_LEIPA</name>
<gene>
    <name evidence="1" type="ORF">LPMP_353810</name>
</gene>
<evidence type="ECO:0000313" key="1">
    <source>
        <dbReference type="EMBL" id="AIO02516.1"/>
    </source>
</evidence>
<dbReference type="AlphaFoldDB" id="A0A088S2R8"/>
<protein>
    <submittedName>
        <fullName evidence="1">Uncharacterized protein</fullName>
    </submittedName>
</protein>
<sequence>MLRFCLALRAASVQRKPHLFRIDLTSKHTPGRLYLADRAVKSTAADPCFVCLDNAMACQTVDSNAAVVLRSCTTKDRELFQYGRMRFQGMSRALVFRHNHLVFQGIGDASVQTLEMSLHYNDIFALLGGIGADENISEWVRAVEKAVAEGDVEYVAEEMLLQLRCTTEGCTSVVAKISKFSTGLPEPPSYSHPV</sequence>
<dbReference type="VEuPathDB" id="TriTrypDB:LPAL13_350046100"/>
<evidence type="ECO:0000313" key="2">
    <source>
        <dbReference type="Proteomes" id="UP000063063"/>
    </source>
</evidence>
<dbReference type="Proteomes" id="UP000063063">
    <property type="component" value="Chromosome 35"/>
</dbReference>
<dbReference type="OrthoDB" id="270414at2759"/>
<dbReference type="VEuPathDB" id="TriTrypDB:LPMP_353810"/>
<proteinExistence type="predicted"/>
<accession>A0A088S2R8</accession>
<keyword evidence="2" id="KW-1185">Reference proteome</keyword>
<organism evidence="1 2">
    <name type="scientific">Leishmania panamensis</name>
    <dbReference type="NCBI Taxonomy" id="5679"/>
    <lineage>
        <taxon>Eukaryota</taxon>
        <taxon>Discoba</taxon>
        <taxon>Euglenozoa</taxon>
        <taxon>Kinetoplastea</taxon>
        <taxon>Metakinetoplastina</taxon>
        <taxon>Trypanosomatida</taxon>
        <taxon>Trypanosomatidae</taxon>
        <taxon>Leishmaniinae</taxon>
        <taxon>Leishmania</taxon>
        <taxon>Leishmania guyanensis species complex</taxon>
    </lineage>
</organism>
<dbReference type="EMBL" id="CP009404">
    <property type="protein sequence ID" value="AIO02516.1"/>
    <property type="molecule type" value="Genomic_DNA"/>
</dbReference>
<dbReference type="eggNOG" id="ENOG502SGRQ">
    <property type="taxonomic scope" value="Eukaryota"/>
</dbReference>
<dbReference type="GeneID" id="22579409"/>
<reference evidence="1 2" key="1">
    <citation type="journal article" date="2015" name="Sci. Rep.">
        <title>The genome of Leishmania panamensis: insights into genomics of the L. (Viannia) subgenus.</title>
        <authorList>
            <person name="Llanes A."/>
            <person name="Restrepo C.M."/>
            <person name="Vecchio G.D."/>
            <person name="Anguizola F.J."/>
            <person name="Lleonart R."/>
        </authorList>
    </citation>
    <scope>NUCLEOTIDE SEQUENCE [LARGE SCALE GENOMIC DNA]</scope>
    <source>
        <strain evidence="1 2">MHOM/PA/94/PSC-1</strain>
    </source>
</reference>